<evidence type="ECO:0000313" key="2">
    <source>
        <dbReference type="Proteomes" id="UP000215914"/>
    </source>
</evidence>
<name>A0A9K3MXV1_HELAN</name>
<accession>A0A9K3MXV1</accession>
<evidence type="ECO:0000313" key="1">
    <source>
        <dbReference type="EMBL" id="KAF5779794.1"/>
    </source>
</evidence>
<comment type="caution">
    <text evidence="1">The sequence shown here is derived from an EMBL/GenBank/DDBJ whole genome shotgun (WGS) entry which is preliminary data.</text>
</comment>
<dbReference type="AlphaFoldDB" id="A0A9K3MXV1"/>
<dbReference type="Proteomes" id="UP000215914">
    <property type="component" value="Unassembled WGS sequence"/>
</dbReference>
<gene>
    <name evidence="1" type="ORF">HanXRQr2_Chr12g0563671</name>
</gene>
<keyword evidence="2" id="KW-1185">Reference proteome</keyword>
<protein>
    <submittedName>
        <fullName evidence="1">Uncharacterized protein</fullName>
    </submittedName>
</protein>
<proteinExistence type="predicted"/>
<sequence>MEKKHLHTKEWKLLYLEGVTFPWNAPFNYHMITKHDYFHSIRMIHFIPPFIPSYQTLP</sequence>
<reference evidence="1" key="2">
    <citation type="submission" date="2020-06" db="EMBL/GenBank/DDBJ databases">
        <title>Helianthus annuus Genome sequencing and assembly Release 2.</title>
        <authorList>
            <person name="Gouzy J."/>
            <person name="Langlade N."/>
            <person name="Munos S."/>
        </authorList>
    </citation>
    <scope>NUCLEOTIDE SEQUENCE</scope>
    <source>
        <tissue evidence="1">Leaves</tissue>
    </source>
</reference>
<organism evidence="1 2">
    <name type="scientific">Helianthus annuus</name>
    <name type="common">Common sunflower</name>
    <dbReference type="NCBI Taxonomy" id="4232"/>
    <lineage>
        <taxon>Eukaryota</taxon>
        <taxon>Viridiplantae</taxon>
        <taxon>Streptophyta</taxon>
        <taxon>Embryophyta</taxon>
        <taxon>Tracheophyta</taxon>
        <taxon>Spermatophyta</taxon>
        <taxon>Magnoliopsida</taxon>
        <taxon>eudicotyledons</taxon>
        <taxon>Gunneridae</taxon>
        <taxon>Pentapetalae</taxon>
        <taxon>asterids</taxon>
        <taxon>campanulids</taxon>
        <taxon>Asterales</taxon>
        <taxon>Asteraceae</taxon>
        <taxon>Asteroideae</taxon>
        <taxon>Heliantheae alliance</taxon>
        <taxon>Heliantheae</taxon>
        <taxon>Helianthus</taxon>
    </lineage>
</organism>
<dbReference type="EMBL" id="MNCJ02000327">
    <property type="protein sequence ID" value="KAF5779794.1"/>
    <property type="molecule type" value="Genomic_DNA"/>
</dbReference>
<reference evidence="1" key="1">
    <citation type="journal article" date="2017" name="Nature">
        <title>The sunflower genome provides insights into oil metabolism, flowering and Asterid evolution.</title>
        <authorList>
            <person name="Badouin H."/>
            <person name="Gouzy J."/>
            <person name="Grassa C.J."/>
            <person name="Murat F."/>
            <person name="Staton S.E."/>
            <person name="Cottret L."/>
            <person name="Lelandais-Briere C."/>
            <person name="Owens G.L."/>
            <person name="Carrere S."/>
            <person name="Mayjonade B."/>
            <person name="Legrand L."/>
            <person name="Gill N."/>
            <person name="Kane N.C."/>
            <person name="Bowers J.E."/>
            <person name="Hubner S."/>
            <person name="Bellec A."/>
            <person name="Berard A."/>
            <person name="Berges H."/>
            <person name="Blanchet N."/>
            <person name="Boniface M.C."/>
            <person name="Brunel D."/>
            <person name="Catrice O."/>
            <person name="Chaidir N."/>
            <person name="Claudel C."/>
            <person name="Donnadieu C."/>
            <person name="Faraut T."/>
            <person name="Fievet G."/>
            <person name="Helmstetter N."/>
            <person name="King M."/>
            <person name="Knapp S.J."/>
            <person name="Lai Z."/>
            <person name="Le Paslier M.C."/>
            <person name="Lippi Y."/>
            <person name="Lorenzon L."/>
            <person name="Mandel J.R."/>
            <person name="Marage G."/>
            <person name="Marchand G."/>
            <person name="Marquand E."/>
            <person name="Bret-Mestries E."/>
            <person name="Morien E."/>
            <person name="Nambeesan S."/>
            <person name="Nguyen T."/>
            <person name="Pegot-Espagnet P."/>
            <person name="Pouilly N."/>
            <person name="Raftis F."/>
            <person name="Sallet E."/>
            <person name="Schiex T."/>
            <person name="Thomas J."/>
            <person name="Vandecasteele C."/>
            <person name="Vares D."/>
            <person name="Vear F."/>
            <person name="Vautrin S."/>
            <person name="Crespi M."/>
            <person name="Mangin B."/>
            <person name="Burke J.M."/>
            <person name="Salse J."/>
            <person name="Munos S."/>
            <person name="Vincourt P."/>
            <person name="Rieseberg L.H."/>
            <person name="Langlade N.B."/>
        </authorList>
    </citation>
    <scope>NUCLEOTIDE SEQUENCE</scope>
    <source>
        <tissue evidence="1">Leaves</tissue>
    </source>
</reference>
<dbReference type="Gramene" id="mRNA:HanXRQr2_Chr12g0563671">
    <property type="protein sequence ID" value="CDS:HanXRQr2_Chr12g0563671.1"/>
    <property type="gene ID" value="HanXRQr2_Chr12g0563671"/>
</dbReference>